<protein>
    <submittedName>
        <fullName evidence="1">Uncharacterized protein</fullName>
    </submittedName>
</protein>
<comment type="caution">
    <text evidence="1">The sequence shown here is derived from an EMBL/GenBank/DDBJ whole genome shotgun (WGS) entry which is preliminary data.</text>
</comment>
<dbReference type="OrthoDB" id="72325at2759"/>
<dbReference type="Proteomes" id="UP000729402">
    <property type="component" value="Unassembled WGS sequence"/>
</dbReference>
<dbReference type="EMBL" id="JAAALK010000289">
    <property type="protein sequence ID" value="KAG8050180.1"/>
    <property type="molecule type" value="Genomic_DNA"/>
</dbReference>
<evidence type="ECO:0000313" key="2">
    <source>
        <dbReference type="Proteomes" id="UP000729402"/>
    </source>
</evidence>
<sequence>MNAIIGALSAPGESGITGGLVVRLLITGLEHLSSHKSYECQLFRKPDIGKLLSYEPRNDHKDITNKIEKNMDVLYSAKLSRNEQLISRSSGTPA</sequence>
<reference evidence="1" key="1">
    <citation type="journal article" date="2021" name="bioRxiv">
        <title>Whole Genome Assembly and Annotation of Northern Wild Rice, Zizania palustris L., Supports a Whole Genome Duplication in the Zizania Genus.</title>
        <authorList>
            <person name="Haas M."/>
            <person name="Kono T."/>
            <person name="Macchietto M."/>
            <person name="Millas R."/>
            <person name="McGilp L."/>
            <person name="Shao M."/>
            <person name="Duquette J."/>
            <person name="Hirsch C.N."/>
            <person name="Kimball J."/>
        </authorList>
    </citation>
    <scope>NUCLEOTIDE SEQUENCE</scope>
    <source>
        <tissue evidence="1">Fresh leaf tissue</tissue>
    </source>
</reference>
<evidence type="ECO:0000313" key="1">
    <source>
        <dbReference type="EMBL" id="KAG8050180.1"/>
    </source>
</evidence>
<reference evidence="1" key="2">
    <citation type="submission" date="2021-02" db="EMBL/GenBank/DDBJ databases">
        <authorList>
            <person name="Kimball J.A."/>
            <person name="Haas M.W."/>
            <person name="Macchietto M."/>
            <person name="Kono T."/>
            <person name="Duquette J."/>
            <person name="Shao M."/>
        </authorList>
    </citation>
    <scope>NUCLEOTIDE SEQUENCE</scope>
    <source>
        <tissue evidence="1">Fresh leaf tissue</tissue>
    </source>
</reference>
<accession>A0A8J5R354</accession>
<name>A0A8J5R354_ZIZPA</name>
<keyword evidence="2" id="KW-1185">Reference proteome</keyword>
<organism evidence="1 2">
    <name type="scientific">Zizania palustris</name>
    <name type="common">Northern wild rice</name>
    <dbReference type="NCBI Taxonomy" id="103762"/>
    <lineage>
        <taxon>Eukaryota</taxon>
        <taxon>Viridiplantae</taxon>
        <taxon>Streptophyta</taxon>
        <taxon>Embryophyta</taxon>
        <taxon>Tracheophyta</taxon>
        <taxon>Spermatophyta</taxon>
        <taxon>Magnoliopsida</taxon>
        <taxon>Liliopsida</taxon>
        <taxon>Poales</taxon>
        <taxon>Poaceae</taxon>
        <taxon>BOP clade</taxon>
        <taxon>Oryzoideae</taxon>
        <taxon>Oryzeae</taxon>
        <taxon>Zizaniinae</taxon>
        <taxon>Zizania</taxon>
    </lineage>
</organism>
<dbReference type="AlphaFoldDB" id="A0A8J5R354"/>
<gene>
    <name evidence="1" type="ORF">GUJ93_ZPchr0009g1191</name>
</gene>
<proteinExistence type="predicted"/>